<dbReference type="Pfam" id="PF14403">
    <property type="entry name" value="CP_ATPgrasp_2"/>
    <property type="match status" value="1"/>
</dbReference>
<dbReference type="EMBL" id="JAWDIO010000002">
    <property type="protein sequence ID" value="MDU0354695.1"/>
    <property type="molecule type" value="Genomic_DNA"/>
</dbReference>
<proteinExistence type="predicted"/>
<dbReference type="PANTHER" id="PTHR34595:SF2">
    <property type="entry name" value="BLR2978 PROTEIN"/>
    <property type="match status" value="1"/>
</dbReference>
<protein>
    <submittedName>
        <fullName evidence="2">Circularly permuted type 2 ATP-grasp protein</fullName>
    </submittedName>
</protein>
<accession>A0ABU3SXG9</accession>
<dbReference type="PANTHER" id="PTHR34595">
    <property type="entry name" value="BLR5612 PROTEIN"/>
    <property type="match status" value="1"/>
</dbReference>
<evidence type="ECO:0000259" key="1">
    <source>
        <dbReference type="Pfam" id="PF14403"/>
    </source>
</evidence>
<keyword evidence="3" id="KW-1185">Reference proteome</keyword>
<dbReference type="Proteomes" id="UP001247805">
    <property type="component" value="Unassembled WGS sequence"/>
</dbReference>
<sequence length="177" mass="19682">MNLSSDNKIESILPDWLAEYKKSINSANGVNPLLEDQLQQLSDHLALLNKEDIGHRAAEIKRLLRNSGFVDSSTPKRLQLDPLPLLVSQSDWHNIEQGVRQRIKLDQGILADFYGQKSLLTSGVVSPLHVMQHLIICAKPVVCPTANEDSLWWPTILVATIPASTMHSTLTISFLLA</sequence>
<feature type="domain" description="Circularly permuted ATP-grasp type 2" evidence="1">
    <location>
        <begin position="84"/>
        <end position="133"/>
    </location>
</feature>
<dbReference type="InterPro" id="IPR025841">
    <property type="entry name" value="CP_ATPgrasp_2"/>
</dbReference>
<gene>
    <name evidence="2" type="ORF">RS130_12900</name>
</gene>
<dbReference type="InterPro" id="IPR051680">
    <property type="entry name" value="ATP-dep_Glu-Cys_Ligase-2"/>
</dbReference>
<comment type="caution">
    <text evidence="2">The sequence shown here is derived from an EMBL/GenBank/DDBJ whole genome shotgun (WGS) entry which is preliminary data.</text>
</comment>
<name>A0ABU3SXG9_9ALTE</name>
<organism evidence="2 3">
    <name type="scientific">Paraglaciecola aquimarina</name>
    <dbReference type="NCBI Taxonomy" id="1235557"/>
    <lineage>
        <taxon>Bacteria</taxon>
        <taxon>Pseudomonadati</taxon>
        <taxon>Pseudomonadota</taxon>
        <taxon>Gammaproteobacteria</taxon>
        <taxon>Alteromonadales</taxon>
        <taxon>Alteromonadaceae</taxon>
        <taxon>Paraglaciecola</taxon>
    </lineage>
</organism>
<reference evidence="2 3" key="1">
    <citation type="submission" date="2023-10" db="EMBL/GenBank/DDBJ databases">
        <title>Glaciecola aquimarina strain GGW-M5 nov., isolated from a coastal seawater.</title>
        <authorList>
            <person name="Bayburt H."/>
            <person name="Kim J.M."/>
            <person name="Choi B.J."/>
            <person name="Jeon C.O."/>
        </authorList>
    </citation>
    <scope>NUCLEOTIDE SEQUENCE [LARGE SCALE GENOMIC DNA]</scope>
    <source>
        <strain evidence="2 3">KCTC 32108</strain>
    </source>
</reference>
<evidence type="ECO:0000313" key="2">
    <source>
        <dbReference type="EMBL" id="MDU0354695.1"/>
    </source>
</evidence>
<evidence type="ECO:0000313" key="3">
    <source>
        <dbReference type="Proteomes" id="UP001247805"/>
    </source>
</evidence>